<evidence type="ECO:0000313" key="10">
    <source>
        <dbReference type="EMBL" id="KAF2871916.1"/>
    </source>
</evidence>
<comment type="subcellular location">
    <subcellularLocation>
        <location evidence="1">Nucleus</location>
    </subcellularLocation>
</comment>
<evidence type="ECO:0000256" key="3">
    <source>
        <dbReference type="ARBA" id="ARBA00022833"/>
    </source>
</evidence>
<dbReference type="GO" id="GO:0045944">
    <property type="term" value="P:positive regulation of transcription by RNA polymerase II"/>
    <property type="evidence" value="ECO:0007669"/>
    <property type="project" value="TreeGrafter"/>
</dbReference>
<dbReference type="InterPro" id="IPR007219">
    <property type="entry name" value="XnlR_reg_dom"/>
</dbReference>
<keyword evidence="7" id="KW-0539">Nucleus</keyword>
<keyword evidence="4" id="KW-0805">Transcription regulation</keyword>
<evidence type="ECO:0000256" key="4">
    <source>
        <dbReference type="ARBA" id="ARBA00023015"/>
    </source>
</evidence>
<dbReference type="CDD" id="cd12148">
    <property type="entry name" value="fungal_TF_MHR"/>
    <property type="match status" value="1"/>
</dbReference>
<feature type="domain" description="Xylanolytic transcriptional activator regulatory" evidence="9">
    <location>
        <begin position="302"/>
        <end position="377"/>
    </location>
</feature>
<dbReference type="PANTHER" id="PTHR47782">
    <property type="entry name" value="ZN(II)2CYS6 TRANSCRIPTION FACTOR (EUROFUNG)-RELATED"/>
    <property type="match status" value="1"/>
</dbReference>
<dbReference type="GO" id="GO:0005634">
    <property type="term" value="C:nucleus"/>
    <property type="evidence" value="ECO:0007669"/>
    <property type="project" value="UniProtKB-SubCell"/>
</dbReference>
<protein>
    <submittedName>
        <fullName evidence="10">Fungal-specific transcription factor domain-containing protein</fullName>
    </submittedName>
</protein>
<dbReference type="GO" id="GO:0000981">
    <property type="term" value="F:DNA-binding transcription factor activity, RNA polymerase II-specific"/>
    <property type="evidence" value="ECO:0007669"/>
    <property type="project" value="TreeGrafter"/>
</dbReference>
<evidence type="ECO:0000256" key="7">
    <source>
        <dbReference type="ARBA" id="ARBA00023242"/>
    </source>
</evidence>
<accession>A0A7C8M8U5</accession>
<organism evidence="10 11">
    <name type="scientific">Massariosphaeria phaeospora</name>
    <dbReference type="NCBI Taxonomy" id="100035"/>
    <lineage>
        <taxon>Eukaryota</taxon>
        <taxon>Fungi</taxon>
        <taxon>Dikarya</taxon>
        <taxon>Ascomycota</taxon>
        <taxon>Pezizomycotina</taxon>
        <taxon>Dothideomycetes</taxon>
        <taxon>Pleosporomycetidae</taxon>
        <taxon>Pleosporales</taxon>
        <taxon>Pleosporales incertae sedis</taxon>
        <taxon>Massariosphaeria</taxon>
    </lineage>
</organism>
<evidence type="ECO:0000256" key="2">
    <source>
        <dbReference type="ARBA" id="ARBA00022723"/>
    </source>
</evidence>
<gene>
    <name evidence="10" type="ORF">BDV95DRAFT_493072</name>
</gene>
<dbReference type="GO" id="GO:0008270">
    <property type="term" value="F:zinc ion binding"/>
    <property type="evidence" value="ECO:0007669"/>
    <property type="project" value="InterPro"/>
</dbReference>
<dbReference type="OrthoDB" id="2399539at2759"/>
<feature type="non-terminal residue" evidence="10">
    <location>
        <position position="1"/>
    </location>
</feature>
<proteinExistence type="predicted"/>
<feature type="compositionally biased region" description="Polar residues" evidence="8">
    <location>
        <begin position="28"/>
        <end position="46"/>
    </location>
</feature>
<dbReference type="Proteomes" id="UP000481861">
    <property type="component" value="Unassembled WGS sequence"/>
</dbReference>
<dbReference type="EMBL" id="JAADJZ010000010">
    <property type="protein sequence ID" value="KAF2871916.1"/>
    <property type="molecule type" value="Genomic_DNA"/>
</dbReference>
<dbReference type="GO" id="GO:0043565">
    <property type="term" value="F:sequence-specific DNA binding"/>
    <property type="evidence" value="ECO:0007669"/>
    <property type="project" value="TreeGrafter"/>
</dbReference>
<evidence type="ECO:0000259" key="9">
    <source>
        <dbReference type="SMART" id="SM00906"/>
    </source>
</evidence>
<evidence type="ECO:0000256" key="1">
    <source>
        <dbReference type="ARBA" id="ARBA00004123"/>
    </source>
</evidence>
<name>A0A7C8M8U5_9PLEO</name>
<sequence>GYLDALENHNAALEAQVADLEQKLEEAAQSQPPGATPSDVSDLSDSLTERDIDVHPSTSTSAGCSTSLANDAGDASTIHASSDEAASTVFTQATAASTTATEATPAGDDAANMELLCLRSVGADPHYFGASSTYSFKKVFSASLRAIRTQAPGLSMSGYADSGIQFRPKSNPVPLPGRSFTTMLTSAYFDQVHPQFPFIHQPTYLQWENEVLEACEGGYSPDPAQAFFVYYLSAVGALTGPLAGGNLPEVRLFASAEGLFEHVIKLNTLESIQAILCCAMYSIRSPVVVSVWHRHPLPTSTPELLSGLALRQCTELGLHRKITWNKIDSNCLKTQIRRRVFWCCYSLDRAVAVSLGRPQGISDGDIDVEFPLDIDDINVTPLGTAMSAAIHTLRLRRIWAKIQRSIYPQVSGDADATRPCLIDGLKRELDDWLDSSPAQFLSTEAHNNAFGSREWFEGCYHHSILLLHRRGRHCAGWPTCRCRAARPSRRRRGRFGARAARGDSRGCGVTFIYCLWSSGEACAHFRVDAVLLSIIAERWACAVPYRNAFDMLARATMAMLVENLAAAAAATPPLFPVLRSPENDQPSSYISHMAEVGIGASVEDLLATMLHHQ</sequence>
<evidence type="ECO:0000256" key="6">
    <source>
        <dbReference type="ARBA" id="ARBA00023163"/>
    </source>
</evidence>
<dbReference type="SMART" id="SM00906">
    <property type="entry name" value="Fungal_trans"/>
    <property type="match status" value="1"/>
</dbReference>
<keyword evidence="3" id="KW-0862">Zinc</keyword>
<keyword evidence="5" id="KW-0238">DNA-binding</keyword>
<evidence type="ECO:0000256" key="5">
    <source>
        <dbReference type="ARBA" id="ARBA00023125"/>
    </source>
</evidence>
<evidence type="ECO:0000313" key="11">
    <source>
        <dbReference type="Proteomes" id="UP000481861"/>
    </source>
</evidence>
<dbReference type="AlphaFoldDB" id="A0A7C8M8U5"/>
<keyword evidence="6" id="KW-0804">Transcription</keyword>
<dbReference type="Pfam" id="PF04082">
    <property type="entry name" value="Fungal_trans"/>
    <property type="match status" value="1"/>
</dbReference>
<keyword evidence="11" id="KW-1185">Reference proteome</keyword>
<dbReference type="GO" id="GO:0006351">
    <property type="term" value="P:DNA-templated transcription"/>
    <property type="evidence" value="ECO:0007669"/>
    <property type="project" value="InterPro"/>
</dbReference>
<reference evidence="10 11" key="1">
    <citation type="submission" date="2020-01" db="EMBL/GenBank/DDBJ databases">
        <authorList>
            <consortium name="DOE Joint Genome Institute"/>
            <person name="Haridas S."/>
            <person name="Albert R."/>
            <person name="Binder M."/>
            <person name="Bloem J."/>
            <person name="Labutti K."/>
            <person name="Salamov A."/>
            <person name="Andreopoulos B."/>
            <person name="Baker S.E."/>
            <person name="Barry K."/>
            <person name="Bills G."/>
            <person name="Bluhm B.H."/>
            <person name="Cannon C."/>
            <person name="Castanera R."/>
            <person name="Culley D.E."/>
            <person name="Daum C."/>
            <person name="Ezra D."/>
            <person name="Gonzalez J.B."/>
            <person name="Henrissat B."/>
            <person name="Kuo A."/>
            <person name="Liang C."/>
            <person name="Lipzen A."/>
            <person name="Lutzoni F."/>
            <person name="Magnuson J."/>
            <person name="Mondo S."/>
            <person name="Nolan M."/>
            <person name="Ohm R."/>
            <person name="Pangilinan J."/>
            <person name="Park H.-J.H."/>
            <person name="Ramirez L."/>
            <person name="Alfaro M."/>
            <person name="Sun H."/>
            <person name="Tritt A."/>
            <person name="Yoshinaga Y."/>
            <person name="Zwiers L.-H.L."/>
            <person name="Turgeon B.G."/>
            <person name="Goodwin S.B."/>
            <person name="Spatafora J.W."/>
            <person name="Crous P.W."/>
            <person name="Grigoriev I.V."/>
        </authorList>
    </citation>
    <scope>NUCLEOTIDE SEQUENCE [LARGE SCALE GENOMIC DNA]</scope>
    <source>
        <strain evidence="10 11">CBS 611.86</strain>
    </source>
</reference>
<evidence type="ECO:0000256" key="8">
    <source>
        <dbReference type="SAM" id="MobiDB-lite"/>
    </source>
</evidence>
<comment type="caution">
    <text evidence="10">The sequence shown here is derived from an EMBL/GenBank/DDBJ whole genome shotgun (WGS) entry which is preliminary data.</text>
</comment>
<dbReference type="PANTHER" id="PTHR47782:SF12">
    <property type="entry name" value="ZN(II)2CYS6 TRANSCRIPTION FACTOR (EUROFUNG)"/>
    <property type="match status" value="1"/>
</dbReference>
<keyword evidence="2" id="KW-0479">Metal-binding</keyword>
<feature type="region of interest" description="Disordered" evidence="8">
    <location>
        <begin position="24"/>
        <end position="46"/>
    </location>
</feature>
<dbReference type="InterPro" id="IPR052202">
    <property type="entry name" value="Yeast_MetPath_Reg"/>
</dbReference>